<organism evidence="3 4">
    <name type="scientific">Noviherbaspirillum suwonense</name>
    <dbReference type="NCBI Taxonomy" id="1224511"/>
    <lineage>
        <taxon>Bacteria</taxon>
        <taxon>Pseudomonadati</taxon>
        <taxon>Pseudomonadota</taxon>
        <taxon>Betaproteobacteria</taxon>
        <taxon>Burkholderiales</taxon>
        <taxon>Oxalobacteraceae</taxon>
        <taxon>Noviherbaspirillum</taxon>
    </lineage>
</organism>
<gene>
    <name evidence="3" type="ORF">SAMN06295970_102222</name>
</gene>
<dbReference type="PANTHER" id="PTHR43123">
    <property type="entry name" value="POLYSACCHARIDE DEACETYLASE-RELATED"/>
    <property type="match status" value="1"/>
</dbReference>
<dbReference type="RefSeq" id="WP_283441024.1">
    <property type="nucleotide sequence ID" value="NZ_FXUL01000002.1"/>
</dbReference>
<keyword evidence="4" id="KW-1185">Reference proteome</keyword>
<feature type="domain" description="NodB homology" evidence="2">
    <location>
        <begin position="83"/>
        <end position="187"/>
    </location>
</feature>
<dbReference type="Proteomes" id="UP001158049">
    <property type="component" value="Unassembled WGS sequence"/>
</dbReference>
<name>A0ABY1PWQ8_9BURK</name>
<dbReference type="Gene3D" id="3.20.20.370">
    <property type="entry name" value="Glycoside hydrolase/deacetylase"/>
    <property type="match status" value="1"/>
</dbReference>
<sequence length="309" mass="34724">MNEQAQGAASPGPTSRDRLPYEPITQRRPFVLPDNARVAVWTIVNIENWLPENPMPRTVLPPPMGQPLLPDVPNWCWHEYGMRVGFWRFLDALKSRNLRATLALNGTTCEQYAPACRAALEAGWEFMGHGHVQKPMHRVEDQAAAIRQTMDAIRDFTGKPPRGWESPGLTETAETLDLLAEAGIEYVADWVMDDQPVPLRTRSGSMVSVPYTVEINDVVMSAIQQQPSDEILRRGRDQFDQLYKEGASIPRVMAISIHPYLTGVPHRIKYLEALYDYILSHPGVVMCTGEEILDLYNAQNPAAERASHG</sequence>
<feature type="region of interest" description="Disordered" evidence="1">
    <location>
        <begin position="1"/>
        <end position="20"/>
    </location>
</feature>
<dbReference type="CDD" id="cd10979">
    <property type="entry name" value="CE4_PuuE_like"/>
    <property type="match status" value="1"/>
</dbReference>
<reference evidence="3 4" key="1">
    <citation type="submission" date="2017-05" db="EMBL/GenBank/DDBJ databases">
        <authorList>
            <person name="Varghese N."/>
            <person name="Submissions S."/>
        </authorList>
    </citation>
    <scope>NUCLEOTIDE SEQUENCE [LARGE SCALE GENOMIC DNA]</scope>
    <source>
        <strain evidence="3 4">DSM 26001</strain>
    </source>
</reference>
<evidence type="ECO:0000313" key="4">
    <source>
        <dbReference type="Proteomes" id="UP001158049"/>
    </source>
</evidence>
<dbReference type="PANTHER" id="PTHR43123:SF4">
    <property type="entry name" value="POLYSACCHARIDE DEACETYLASE"/>
    <property type="match status" value="1"/>
</dbReference>
<proteinExistence type="predicted"/>
<comment type="caution">
    <text evidence="3">The sequence shown here is derived from an EMBL/GenBank/DDBJ whole genome shotgun (WGS) entry which is preliminary data.</text>
</comment>
<dbReference type="SUPFAM" id="SSF88713">
    <property type="entry name" value="Glycoside hydrolase/deacetylase"/>
    <property type="match status" value="1"/>
</dbReference>
<accession>A0ABY1PWQ8</accession>
<dbReference type="InterPro" id="IPR002509">
    <property type="entry name" value="NODB_dom"/>
</dbReference>
<evidence type="ECO:0000259" key="2">
    <source>
        <dbReference type="Pfam" id="PF01522"/>
    </source>
</evidence>
<protein>
    <submittedName>
        <fullName evidence="3">Polysaccharide deacetylase</fullName>
    </submittedName>
</protein>
<dbReference type="EMBL" id="FXUL01000002">
    <property type="protein sequence ID" value="SMP49227.1"/>
    <property type="molecule type" value="Genomic_DNA"/>
</dbReference>
<evidence type="ECO:0000313" key="3">
    <source>
        <dbReference type="EMBL" id="SMP49227.1"/>
    </source>
</evidence>
<dbReference type="Pfam" id="PF01522">
    <property type="entry name" value="Polysacc_deac_1"/>
    <property type="match status" value="1"/>
</dbReference>
<evidence type="ECO:0000256" key="1">
    <source>
        <dbReference type="SAM" id="MobiDB-lite"/>
    </source>
</evidence>
<dbReference type="InterPro" id="IPR011330">
    <property type="entry name" value="Glyco_hydro/deAcase_b/a-brl"/>
</dbReference>